<proteinExistence type="predicted"/>
<dbReference type="EMBL" id="JYDU01000687">
    <property type="protein sequence ID" value="KRX85164.1"/>
    <property type="molecule type" value="Genomic_DNA"/>
</dbReference>
<organism evidence="1 2">
    <name type="scientific">Trichinella pseudospiralis</name>
    <name type="common">Parasitic roundworm</name>
    <dbReference type="NCBI Taxonomy" id="6337"/>
    <lineage>
        <taxon>Eukaryota</taxon>
        <taxon>Metazoa</taxon>
        <taxon>Ecdysozoa</taxon>
        <taxon>Nematoda</taxon>
        <taxon>Enoplea</taxon>
        <taxon>Dorylaimia</taxon>
        <taxon>Trichinellida</taxon>
        <taxon>Trichinellidae</taxon>
        <taxon>Trichinella</taxon>
    </lineage>
</organism>
<name>A0A0V0XAX7_TRIPS</name>
<accession>A0A0V0XAX7</accession>
<comment type="caution">
    <text evidence="1">The sequence shown here is derived from an EMBL/GenBank/DDBJ whole genome shotgun (WGS) entry which is preliminary data.</text>
</comment>
<reference evidence="1 2" key="1">
    <citation type="submission" date="2015-01" db="EMBL/GenBank/DDBJ databases">
        <title>Evolution of Trichinella species and genotypes.</title>
        <authorList>
            <person name="Korhonen P.K."/>
            <person name="Edoardo P."/>
            <person name="Giuseppe L.R."/>
            <person name="Gasser R.B."/>
        </authorList>
    </citation>
    <scope>NUCLEOTIDE SEQUENCE [LARGE SCALE GENOMIC DNA]</scope>
    <source>
        <strain evidence="1">ISS141</strain>
    </source>
</reference>
<dbReference type="AlphaFoldDB" id="A0A0V0XAX7"/>
<evidence type="ECO:0000313" key="1">
    <source>
        <dbReference type="EMBL" id="KRX85164.1"/>
    </source>
</evidence>
<evidence type="ECO:0000313" key="2">
    <source>
        <dbReference type="Proteomes" id="UP000054815"/>
    </source>
</evidence>
<gene>
    <name evidence="1" type="ORF">T4E_8528</name>
</gene>
<sequence length="122" mass="13663">MLTREKSQLRNTQRKLPFQKGREANFSLASKKSTKIKEIATTDFQILDNGKTRSVKLSNTSCLPNLKSNLLSIGKIVEPAKVTFQSDFNKIFTTVVARGPSDQLKTLATQLKRLCMNALIYG</sequence>
<dbReference type="Proteomes" id="UP000054815">
    <property type="component" value="Unassembled WGS sequence"/>
</dbReference>
<protein>
    <submittedName>
        <fullName evidence="1">Uncharacterized protein</fullName>
    </submittedName>
</protein>